<dbReference type="InterPro" id="IPR050121">
    <property type="entry name" value="Cytochrome_P450_monoxygenase"/>
</dbReference>
<dbReference type="Pfam" id="PF00067">
    <property type="entry name" value="p450"/>
    <property type="match status" value="2"/>
</dbReference>
<keyword evidence="5" id="KW-0503">Monooxygenase</keyword>
<evidence type="ECO:0000313" key="7">
    <source>
        <dbReference type="EMBL" id="KAK9423577.1"/>
    </source>
</evidence>
<evidence type="ECO:0000256" key="5">
    <source>
        <dbReference type="RuleBase" id="RU000461"/>
    </source>
</evidence>
<comment type="similarity">
    <text evidence="5">Belongs to the cytochrome P450 family.</text>
</comment>
<keyword evidence="3 5" id="KW-0479">Metal-binding</keyword>
<keyword evidence="5" id="KW-0560">Oxidoreductase</keyword>
<dbReference type="SUPFAM" id="SSF48264">
    <property type="entry name" value="Cytochrome P450"/>
    <property type="match status" value="1"/>
</dbReference>
<dbReference type="PRINTS" id="PR00385">
    <property type="entry name" value="P450"/>
</dbReference>
<keyword evidence="4 5" id="KW-0408">Iron</keyword>
<keyword evidence="2 5" id="KW-0349">Heme</keyword>
<gene>
    <name evidence="7" type="ORF">SUNI508_04058</name>
</gene>
<dbReference type="PANTHER" id="PTHR24305">
    <property type="entry name" value="CYTOCHROME P450"/>
    <property type="match status" value="1"/>
</dbReference>
<comment type="caution">
    <text evidence="7">The sequence shown here is derived from an EMBL/GenBank/DDBJ whole genome shotgun (WGS) entry which is preliminary data.</text>
</comment>
<reference evidence="7 8" key="1">
    <citation type="journal article" date="2024" name="J. Plant Pathol.">
        <title>Sequence and assembly of the genome of Seiridium unicorne, isolate CBS 538.82, causal agent of cypress canker disease.</title>
        <authorList>
            <person name="Scali E."/>
            <person name="Rocca G.D."/>
            <person name="Danti R."/>
            <person name="Garbelotto M."/>
            <person name="Barberini S."/>
            <person name="Baroncelli R."/>
            <person name="Emiliani G."/>
        </authorList>
    </citation>
    <scope>NUCLEOTIDE SEQUENCE [LARGE SCALE GENOMIC DNA]</scope>
    <source>
        <strain evidence="7 8">BM-138-508</strain>
    </source>
</reference>
<organism evidence="7 8">
    <name type="scientific">Seiridium unicorne</name>
    <dbReference type="NCBI Taxonomy" id="138068"/>
    <lineage>
        <taxon>Eukaryota</taxon>
        <taxon>Fungi</taxon>
        <taxon>Dikarya</taxon>
        <taxon>Ascomycota</taxon>
        <taxon>Pezizomycotina</taxon>
        <taxon>Sordariomycetes</taxon>
        <taxon>Xylariomycetidae</taxon>
        <taxon>Amphisphaeriales</taxon>
        <taxon>Sporocadaceae</taxon>
        <taxon>Seiridium</taxon>
    </lineage>
</organism>
<keyword evidence="6" id="KW-0812">Transmembrane</keyword>
<evidence type="ECO:0000256" key="3">
    <source>
        <dbReference type="ARBA" id="ARBA00022723"/>
    </source>
</evidence>
<evidence type="ECO:0000256" key="4">
    <source>
        <dbReference type="ARBA" id="ARBA00023004"/>
    </source>
</evidence>
<evidence type="ECO:0000256" key="1">
    <source>
        <dbReference type="ARBA" id="ARBA00001971"/>
    </source>
</evidence>
<comment type="cofactor">
    <cofactor evidence="1">
        <name>heme</name>
        <dbReference type="ChEBI" id="CHEBI:30413"/>
    </cofactor>
</comment>
<protein>
    <submittedName>
        <fullName evidence="7">Isotrichodermin C-15 hydroxylase</fullName>
    </submittedName>
</protein>
<dbReference type="PRINTS" id="PR00463">
    <property type="entry name" value="EP450I"/>
</dbReference>
<keyword evidence="6" id="KW-1133">Transmembrane helix</keyword>
<accession>A0ABR2V9I3</accession>
<evidence type="ECO:0000256" key="2">
    <source>
        <dbReference type="ARBA" id="ARBA00022617"/>
    </source>
</evidence>
<evidence type="ECO:0000256" key="6">
    <source>
        <dbReference type="SAM" id="Phobius"/>
    </source>
</evidence>
<dbReference type="InterPro" id="IPR001128">
    <property type="entry name" value="Cyt_P450"/>
</dbReference>
<dbReference type="InterPro" id="IPR002401">
    <property type="entry name" value="Cyt_P450_E_grp-I"/>
</dbReference>
<dbReference type="PANTHER" id="PTHR24305:SF226">
    <property type="entry name" value="CYTOCHROME P450 MONOOXYGENASE"/>
    <property type="match status" value="1"/>
</dbReference>
<proteinExistence type="inferred from homology"/>
<evidence type="ECO:0000313" key="8">
    <source>
        <dbReference type="Proteomes" id="UP001408356"/>
    </source>
</evidence>
<dbReference type="InterPro" id="IPR017972">
    <property type="entry name" value="Cyt_P450_CS"/>
</dbReference>
<keyword evidence="6" id="KW-0472">Membrane</keyword>
<dbReference type="Gene3D" id="1.10.630.10">
    <property type="entry name" value="Cytochrome P450"/>
    <property type="match status" value="1"/>
</dbReference>
<dbReference type="InterPro" id="IPR036396">
    <property type="entry name" value="Cyt_P450_sf"/>
</dbReference>
<keyword evidence="8" id="KW-1185">Reference proteome</keyword>
<feature type="transmembrane region" description="Helical" evidence="6">
    <location>
        <begin position="13"/>
        <end position="32"/>
    </location>
</feature>
<name>A0ABR2V9I3_9PEZI</name>
<dbReference type="EMBL" id="JARVKF010000068">
    <property type="protein sequence ID" value="KAK9423577.1"/>
    <property type="molecule type" value="Genomic_DNA"/>
</dbReference>
<dbReference type="Proteomes" id="UP001408356">
    <property type="component" value="Unassembled WGS sequence"/>
</dbReference>
<sequence length="487" mass="55094">MADLSLQGGDATALLYSLITLATLFAGYQLFLHPLRRYPGPLLAKLTNGYTAYFAVKRTLHLETWKYHHNYGPVVRLGPDRLVFNSPQALKDIYRTERATKPPIYLATQAKAGTHSLWNSLDRDLHRRKRKVVGRATTDASMRDFEPTMLEQIDIFIEGLAQNLQKPVNMKDRCSYLSFDIIGLLSFGYALNLQSDGANQFLAEQLVRGNHRMNIFMQVPMIPRYKLQAYFNLLFKGEREKTAHLIGIMIRTRMAQDAYAKRDLYSFLAETLKAKDDDSLQMSDLWLEAFFFIIAGGDTTATAMSATLFYLSRNPESYRKLAQEIRTTFENADEIHGAQLVSCQYLRACVDEALRMSPPVPGTLWRHLAPEEEARVLSDPFTYNPGRWLQSGSSEDKAAPQKAMREAFSAFSVGARGCAGKPMAYLELSLVLAKTIWHFDFKSAAGELGEVGVGENGEFRLYDIFTSTHDGPYLVFEPRDTNRIEGN</sequence>
<dbReference type="PROSITE" id="PS00086">
    <property type="entry name" value="CYTOCHROME_P450"/>
    <property type="match status" value="1"/>
</dbReference>